<dbReference type="SUPFAM" id="SSF109854">
    <property type="entry name" value="DinB/YfiT-like putative metalloenzymes"/>
    <property type="match status" value="1"/>
</dbReference>
<dbReference type="InterPro" id="IPR024775">
    <property type="entry name" value="DinB-like"/>
</dbReference>
<protein>
    <recommendedName>
        <fullName evidence="1">DinB-like domain-containing protein</fullName>
    </recommendedName>
</protein>
<dbReference type="EMBL" id="QGNZ01000002">
    <property type="protein sequence ID" value="PWS28136.1"/>
    <property type="molecule type" value="Genomic_DNA"/>
</dbReference>
<sequence>MNTSKVKTSIHQITNAYKAKLAAYSDDVFQTTPPIDGWSYSEVYAHIFDSSLLSLLAMENCINGKGEDKPTHFAVKLILFFGSLPPAKKYKVPKRLADRVKKISKTDALDFILEFEKALEVAYPLISNAKPNSKTKHPRLGYLNAKQWFRFIEIHLKHHLKQLVRIEKSFQQSI</sequence>
<dbReference type="Gene3D" id="1.20.120.450">
    <property type="entry name" value="dinb family like domain"/>
    <property type="match status" value="1"/>
</dbReference>
<dbReference type="Pfam" id="PF12867">
    <property type="entry name" value="DinB_2"/>
    <property type="match status" value="1"/>
</dbReference>
<keyword evidence="3" id="KW-1185">Reference proteome</keyword>
<dbReference type="AlphaFoldDB" id="A0A317ESA3"/>
<organism evidence="2 3">
    <name type="scientific">Pedobacter yonginense</name>
    <dbReference type="NCBI Taxonomy" id="651869"/>
    <lineage>
        <taxon>Bacteria</taxon>
        <taxon>Pseudomonadati</taxon>
        <taxon>Bacteroidota</taxon>
        <taxon>Sphingobacteriia</taxon>
        <taxon>Sphingobacteriales</taxon>
        <taxon>Sphingobacteriaceae</taxon>
        <taxon>Pedobacter</taxon>
    </lineage>
</organism>
<name>A0A317ESA3_9SPHI</name>
<evidence type="ECO:0000313" key="2">
    <source>
        <dbReference type="EMBL" id="PWS28136.1"/>
    </source>
</evidence>
<dbReference type="Proteomes" id="UP000245379">
    <property type="component" value="Unassembled WGS sequence"/>
</dbReference>
<proteinExistence type="predicted"/>
<dbReference type="InterPro" id="IPR034660">
    <property type="entry name" value="DinB/YfiT-like"/>
</dbReference>
<evidence type="ECO:0000313" key="3">
    <source>
        <dbReference type="Proteomes" id="UP000245379"/>
    </source>
</evidence>
<dbReference type="OrthoDB" id="1495892at2"/>
<gene>
    <name evidence="2" type="ORF">DHW03_11325</name>
</gene>
<dbReference type="RefSeq" id="WP_109925895.1">
    <property type="nucleotide sequence ID" value="NZ_QGNZ01000002.1"/>
</dbReference>
<accession>A0A317ESA3</accession>
<reference evidence="2 3" key="1">
    <citation type="submission" date="2018-05" db="EMBL/GenBank/DDBJ databases">
        <title>Pedobacter paludis sp. nov., isolated from wetland soil.</title>
        <authorList>
            <person name="Zhang Y."/>
            <person name="Wang G."/>
        </authorList>
    </citation>
    <scope>NUCLEOTIDE SEQUENCE [LARGE SCALE GENOMIC DNA]</scope>
    <source>
        <strain evidence="2 3">KCTC22721</strain>
    </source>
</reference>
<comment type="caution">
    <text evidence="2">The sequence shown here is derived from an EMBL/GenBank/DDBJ whole genome shotgun (WGS) entry which is preliminary data.</text>
</comment>
<feature type="domain" description="DinB-like" evidence="1">
    <location>
        <begin position="19"/>
        <end position="163"/>
    </location>
</feature>
<evidence type="ECO:0000259" key="1">
    <source>
        <dbReference type="Pfam" id="PF12867"/>
    </source>
</evidence>